<comment type="caution">
    <text evidence="1">The sequence shown here is derived from an EMBL/GenBank/DDBJ whole genome shotgun (WGS) entry which is preliminary data.</text>
</comment>
<evidence type="ECO:0000313" key="1">
    <source>
        <dbReference type="EMBL" id="MCU7549951.1"/>
    </source>
</evidence>
<reference evidence="1" key="1">
    <citation type="submission" date="2022-09" db="EMBL/GenBank/DDBJ databases">
        <authorList>
            <person name="Yuan C."/>
            <person name="Ke Z."/>
        </authorList>
    </citation>
    <scope>NUCLEOTIDE SEQUENCE</scope>
    <source>
        <strain evidence="1">LB-8</strain>
    </source>
</reference>
<accession>A0A9X3B8L9</accession>
<dbReference type="AlphaFoldDB" id="A0A9X3B8L9"/>
<dbReference type="Proteomes" id="UP001155483">
    <property type="component" value="Unassembled WGS sequence"/>
</dbReference>
<dbReference type="InterPro" id="IPR024787">
    <property type="entry name" value="EcsC"/>
</dbReference>
<proteinExistence type="predicted"/>
<organism evidence="1 2">
    <name type="scientific">Paraflavisolibacter caeni</name>
    <dbReference type="NCBI Taxonomy" id="2982496"/>
    <lineage>
        <taxon>Bacteria</taxon>
        <taxon>Pseudomonadati</taxon>
        <taxon>Bacteroidota</taxon>
        <taxon>Chitinophagia</taxon>
        <taxon>Chitinophagales</taxon>
        <taxon>Chitinophagaceae</taxon>
        <taxon>Paraflavisolibacter</taxon>
    </lineage>
</organism>
<sequence length="207" mass="21915">MSEVKNPGIIMKVLDWAYEKAINGAGLVESASMLAGDYQKMNSDREKAIDSLIQWQTTKCATAGFITGIGGMLTLPIAIPANISSVLFMQLRMVAAIAIMRGYNPKSDQVQSLAYICLTGSAATDLLKSVGIRVGRQITESAIQKISSNTIAQINEKVGFRLLSKFGSEGLINLSKAVPLIGGVVSGAVDAASTKVIGKTAKHTFAY</sequence>
<dbReference type="Pfam" id="PF12787">
    <property type="entry name" value="EcsC"/>
    <property type="match status" value="1"/>
</dbReference>
<dbReference type="RefSeq" id="WP_279297390.1">
    <property type="nucleotide sequence ID" value="NZ_JAOTIF010000008.1"/>
</dbReference>
<keyword evidence="2" id="KW-1185">Reference proteome</keyword>
<protein>
    <submittedName>
        <fullName evidence="1">EcsC family protein</fullName>
    </submittedName>
</protein>
<reference evidence="1" key="2">
    <citation type="submission" date="2023-04" db="EMBL/GenBank/DDBJ databases">
        <title>Paracnuella aquatica gen. nov., sp. nov., a member of the family Chitinophagaceae isolated from a hot spring.</title>
        <authorList>
            <person name="Wang C."/>
        </authorList>
    </citation>
    <scope>NUCLEOTIDE SEQUENCE</scope>
    <source>
        <strain evidence="1">LB-8</strain>
    </source>
</reference>
<dbReference type="EMBL" id="JAOTIF010000008">
    <property type="protein sequence ID" value="MCU7549951.1"/>
    <property type="molecule type" value="Genomic_DNA"/>
</dbReference>
<evidence type="ECO:0000313" key="2">
    <source>
        <dbReference type="Proteomes" id="UP001155483"/>
    </source>
</evidence>
<name>A0A9X3B8L9_9BACT</name>
<gene>
    <name evidence="1" type="ORF">OCK74_12535</name>
</gene>